<reference evidence="3" key="1">
    <citation type="submission" date="2020-06" db="EMBL/GenBank/DDBJ databases">
        <authorList>
            <person name="Li T."/>
            <person name="Hu X."/>
            <person name="Zhang T."/>
            <person name="Song X."/>
            <person name="Zhang H."/>
            <person name="Dai N."/>
            <person name="Sheng W."/>
            <person name="Hou X."/>
            <person name="Wei L."/>
        </authorList>
    </citation>
    <scope>NUCLEOTIDE SEQUENCE</scope>
    <source>
        <strain evidence="3">KEN1</strain>
        <tissue evidence="3">Leaf</tissue>
    </source>
</reference>
<dbReference type="AlphaFoldDB" id="A0AAW2UIQ9"/>
<name>A0AAW2UIQ9_9LAMI</name>
<evidence type="ECO:0000313" key="3">
    <source>
        <dbReference type="EMBL" id="KAL0417265.1"/>
    </source>
</evidence>
<keyword evidence="2" id="KW-0812">Transmembrane</keyword>
<comment type="caution">
    <text evidence="3">The sequence shown here is derived from an EMBL/GenBank/DDBJ whole genome shotgun (WGS) entry which is preliminary data.</text>
</comment>
<proteinExistence type="predicted"/>
<feature type="transmembrane region" description="Helical" evidence="2">
    <location>
        <begin position="183"/>
        <end position="215"/>
    </location>
</feature>
<sequence>MFSELLVWSLNPSSLREDFLLPLVNSPSSKNSPCQITYSSTKSQLKSSTARNLRSSTSETIDFLGKSIRVIVFNPSPGPGFVGKQVPVSLRSFRNLRFINLSGNGLIEGPLPLMHNDLDQYLSSELAEERIPKRYVFAEVSQGKNQSLSAEAPASSQGSNGAAAPSPMAVPSHKHKKNEKKKILGWVLGFLAGGLAGIVSGMVFSMLSKLLLFLIRGRGKDSSLKIFSPLIKRPEDLAFLENEDGLASLDVIGRGGCGEVFQSCSTRK</sequence>
<dbReference type="GO" id="GO:0016301">
    <property type="term" value="F:kinase activity"/>
    <property type="evidence" value="ECO:0007669"/>
    <property type="project" value="UniProtKB-KW"/>
</dbReference>
<accession>A0AAW2UIQ9</accession>
<keyword evidence="3" id="KW-0675">Receptor</keyword>
<reference evidence="3" key="2">
    <citation type="journal article" date="2024" name="Plant">
        <title>Genomic evolution and insights into agronomic trait innovations of Sesamum species.</title>
        <authorList>
            <person name="Miao H."/>
            <person name="Wang L."/>
            <person name="Qu L."/>
            <person name="Liu H."/>
            <person name="Sun Y."/>
            <person name="Le M."/>
            <person name="Wang Q."/>
            <person name="Wei S."/>
            <person name="Zheng Y."/>
            <person name="Lin W."/>
            <person name="Duan Y."/>
            <person name="Cao H."/>
            <person name="Xiong S."/>
            <person name="Wang X."/>
            <person name="Wei L."/>
            <person name="Li C."/>
            <person name="Ma Q."/>
            <person name="Ju M."/>
            <person name="Zhao R."/>
            <person name="Li G."/>
            <person name="Mu C."/>
            <person name="Tian Q."/>
            <person name="Mei H."/>
            <person name="Zhang T."/>
            <person name="Gao T."/>
            <person name="Zhang H."/>
        </authorList>
    </citation>
    <scope>NUCLEOTIDE SEQUENCE</scope>
    <source>
        <strain evidence="3">KEN1</strain>
    </source>
</reference>
<keyword evidence="2" id="KW-1133">Transmembrane helix</keyword>
<evidence type="ECO:0000256" key="1">
    <source>
        <dbReference type="SAM" id="MobiDB-lite"/>
    </source>
</evidence>
<gene>
    <name evidence="3" type="ORF">Slati_3558400</name>
</gene>
<feature type="compositionally biased region" description="Polar residues" evidence="1">
    <location>
        <begin position="148"/>
        <end position="160"/>
    </location>
</feature>
<protein>
    <submittedName>
        <fullName evidence="3">Leucine-rich repeat receptor-like serine/threonine/tyrosine-protein kinase SOBIR1</fullName>
    </submittedName>
</protein>
<organism evidence="3">
    <name type="scientific">Sesamum latifolium</name>
    <dbReference type="NCBI Taxonomy" id="2727402"/>
    <lineage>
        <taxon>Eukaryota</taxon>
        <taxon>Viridiplantae</taxon>
        <taxon>Streptophyta</taxon>
        <taxon>Embryophyta</taxon>
        <taxon>Tracheophyta</taxon>
        <taxon>Spermatophyta</taxon>
        <taxon>Magnoliopsida</taxon>
        <taxon>eudicotyledons</taxon>
        <taxon>Gunneridae</taxon>
        <taxon>Pentapetalae</taxon>
        <taxon>asterids</taxon>
        <taxon>lamiids</taxon>
        <taxon>Lamiales</taxon>
        <taxon>Pedaliaceae</taxon>
        <taxon>Sesamum</taxon>
    </lineage>
</organism>
<keyword evidence="3" id="KW-0418">Kinase</keyword>
<keyword evidence="2" id="KW-0472">Membrane</keyword>
<keyword evidence="3" id="KW-0808">Transferase</keyword>
<feature type="region of interest" description="Disordered" evidence="1">
    <location>
        <begin position="148"/>
        <end position="175"/>
    </location>
</feature>
<evidence type="ECO:0000256" key="2">
    <source>
        <dbReference type="SAM" id="Phobius"/>
    </source>
</evidence>
<dbReference type="EMBL" id="JACGWN010000012">
    <property type="protein sequence ID" value="KAL0417265.1"/>
    <property type="molecule type" value="Genomic_DNA"/>
</dbReference>